<dbReference type="InterPro" id="IPR000415">
    <property type="entry name" value="Nitroreductase-like"/>
</dbReference>
<evidence type="ECO:0000259" key="2">
    <source>
        <dbReference type="Pfam" id="PF00881"/>
    </source>
</evidence>
<proteinExistence type="predicted"/>
<feature type="compositionally biased region" description="Pro residues" evidence="1">
    <location>
        <begin position="156"/>
        <end position="166"/>
    </location>
</feature>
<organism evidence="3 4">
    <name type="scientific">Actinomadura yumaensis</name>
    <dbReference type="NCBI Taxonomy" id="111807"/>
    <lineage>
        <taxon>Bacteria</taxon>
        <taxon>Bacillati</taxon>
        <taxon>Actinomycetota</taxon>
        <taxon>Actinomycetes</taxon>
        <taxon>Streptosporangiales</taxon>
        <taxon>Thermomonosporaceae</taxon>
        <taxon>Actinomadura</taxon>
    </lineage>
</organism>
<evidence type="ECO:0000313" key="4">
    <source>
        <dbReference type="Proteomes" id="UP001596380"/>
    </source>
</evidence>
<feature type="domain" description="Nitroreductase" evidence="2">
    <location>
        <begin position="236"/>
        <end position="406"/>
    </location>
</feature>
<dbReference type="SUPFAM" id="SSF55469">
    <property type="entry name" value="FMN-dependent nitroreductase-like"/>
    <property type="match status" value="1"/>
</dbReference>
<name>A0ABW2CRX4_9ACTN</name>
<dbReference type="Proteomes" id="UP001596380">
    <property type="component" value="Unassembled WGS sequence"/>
</dbReference>
<gene>
    <name evidence="3" type="ORF">ACFQKB_28845</name>
</gene>
<dbReference type="PANTHER" id="PTHR43745:SF2">
    <property type="entry name" value="NITROREDUCTASE MJ1384-RELATED"/>
    <property type="match status" value="1"/>
</dbReference>
<dbReference type="EMBL" id="JBHSXS010000022">
    <property type="protein sequence ID" value="MFC6883798.1"/>
    <property type="molecule type" value="Genomic_DNA"/>
</dbReference>
<dbReference type="PANTHER" id="PTHR43745">
    <property type="entry name" value="NITROREDUCTASE MJ1384-RELATED"/>
    <property type="match status" value="1"/>
</dbReference>
<dbReference type="Pfam" id="PF00881">
    <property type="entry name" value="Nitroreductase"/>
    <property type="match status" value="1"/>
</dbReference>
<dbReference type="CDD" id="cd02142">
    <property type="entry name" value="McbC_SagB-like_oxidoreductase"/>
    <property type="match status" value="1"/>
</dbReference>
<protein>
    <submittedName>
        <fullName evidence="3">SagB/ThcOx family dehydrogenase</fullName>
    </submittedName>
</protein>
<dbReference type="InterPro" id="IPR020051">
    <property type="entry name" value="SagB-type_dehydrogenase"/>
</dbReference>
<dbReference type="Gene3D" id="3.40.109.10">
    <property type="entry name" value="NADH Oxidase"/>
    <property type="match status" value="1"/>
</dbReference>
<reference evidence="4" key="1">
    <citation type="journal article" date="2019" name="Int. J. Syst. Evol. Microbiol.">
        <title>The Global Catalogue of Microorganisms (GCM) 10K type strain sequencing project: providing services to taxonomists for standard genome sequencing and annotation.</title>
        <authorList>
            <consortium name="The Broad Institute Genomics Platform"/>
            <consortium name="The Broad Institute Genome Sequencing Center for Infectious Disease"/>
            <person name="Wu L."/>
            <person name="Ma J."/>
        </authorList>
    </citation>
    <scope>NUCLEOTIDE SEQUENCE [LARGE SCALE GENOMIC DNA]</scope>
    <source>
        <strain evidence="4">JCM 3369</strain>
    </source>
</reference>
<dbReference type="InterPro" id="IPR052544">
    <property type="entry name" value="Bacteriocin_Proc_Enz"/>
</dbReference>
<sequence>MTSPRTDTPTGEPLSVPAGRDAGDPAPGPEPAGAERARLRRARCVVCYWTPAGVFTAHPYPHGHPVALDGPAATVLAAFTDWTTPGQARRMLDGAGHEPARGPGDEFTETVRRLREGGLLLAEHTERAARDADLAARWAPWGPQAPFLHYTTQDFTPPPPPSPPSGPEHTTAPDPGRDADARATGNGGRTGDGSDADARAAAVPAPLFHSHPEADRVLLPRPLPDLNEPFGRVLYRRRTHYAFAPDPVPLETLATLLATVFGPTAFLDAGPHGTLALRTSPSPGALQEHSAYLALYNVEDIEPGWYHYNPIQHSLELRTEGCTRQTVTAACAGQDWVADAAFLVVLAADLRAPMRHNPDPRSYRVTLLSAGHLGQTFALTATALGLAPFQIAADHDTALAAHLRIDNLTRTPTHLLGAGLPGDRPDPRLIPAGLHAFPADPPA</sequence>
<dbReference type="NCBIfam" id="TIGR03605">
    <property type="entry name" value="antibiot_sagB"/>
    <property type="match status" value="1"/>
</dbReference>
<accession>A0ABW2CRX4</accession>
<feature type="region of interest" description="Disordered" evidence="1">
    <location>
        <begin position="147"/>
        <end position="197"/>
    </location>
</feature>
<dbReference type="InterPro" id="IPR029479">
    <property type="entry name" value="Nitroreductase"/>
</dbReference>
<evidence type="ECO:0000313" key="3">
    <source>
        <dbReference type="EMBL" id="MFC6883798.1"/>
    </source>
</evidence>
<keyword evidence="4" id="KW-1185">Reference proteome</keyword>
<feature type="region of interest" description="Disordered" evidence="1">
    <location>
        <begin position="1"/>
        <end position="36"/>
    </location>
</feature>
<comment type="caution">
    <text evidence="3">The sequence shown here is derived from an EMBL/GenBank/DDBJ whole genome shotgun (WGS) entry which is preliminary data.</text>
</comment>
<dbReference type="RefSeq" id="WP_378063719.1">
    <property type="nucleotide sequence ID" value="NZ_JBHSXS010000022.1"/>
</dbReference>
<evidence type="ECO:0000256" key="1">
    <source>
        <dbReference type="SAM" id="MobiDB-lite"/>
    </source>
</evidence>